<dbReference type="EMBL" id="QQAW01000014">
    <property type="protein sequence ID" value="RDI35517.1"/>
    <property type="molecule type" value="Genomic_DNA"/>
</dbReference>
<dbReference type="AlphaFoldDB" id="A0A370FV48"/>
<gene>
    <name evidence="2" type="ORF">C7453_11452</name>
    <name evidence="1" type="ORF">HLH32_13245</name>
</gene>
<name>A0A370FV48_GLULI</name>
<organism evidence="2 3">
    <name type="scientific">Gluconacetobacter liquefaciens</name>
    <name type="common">Acetobacter liquefaciens</name>
    <dbReference type="NCBI Taxonomy" id="89584"/>
    <lineage>
        <taxon>Bacteria</taxon>
        <taxon>Pseudomonadati</taxon>
        <taxon>Pseudomonadota</taxon>
        <taxon>Alphaproteobacteria</taxon>
        <taxon>Acetobacterales</taxon>
        <taxon>Acetobacteraceae</taxon>
        <taxon>Gluconacetobacter</taxon>
    </lineage>
</organism>
<reference evidence="1 4" key="2">
    <citation type="submission" date="2020-04" db="EMBL/GenBank/DDBJ databases">
        <title>Description of novel Gluconacetobacter.</title>
        <authorList>
            <person name="Sombolestani A."/>
        </authorList>
    </citation>
    <scope>NUCLEOTIDE SEQUENCE [LARGE SCALE GENOMIC DNA]</scope>
    <source>
        <strain evidence="1 4">LMG 1382</strain>
    </source>
</reference>
<proteinExistence type="predicted"/>
<evidence type="ECO:0000313" key="2">
    <source>
        <dbReference type="EMBL" id="RDI35517.1"/>
    </source>
</evidence>
<accession>A0A370FV48</accession>
<dbReference type="EMBL" id="JABEQI010000008">
    <property type="protein sequence ID" value="MBB2187327.1"/>
    <property type="molecule type" value="Genomic_DNA"/>
</dbReference>
<comment type="caution">
    <text evidence="2">The sequence shown here is derived from an EMBL/GenBank/DDBJ whole genome shotgun (WGS) entry which is preliminary data.</text>
</comment>
<sequence>MSARMQVSLSDDRGTATLAFLDGSGVEGTIAFTLEQLSELITSLGTVRSAMVEAMPPPPIEGVPVVPVLRTNWAVQPEALSEGSLIAFQHPAYGPVGLALAPEDSRRVAQALTRHQAMMHPSTGGTGLPS</sequence>
<dbReference type="Proteomes" id="UP000562982">
    <property type="component" value="Unassembled WGS sequence"/>
</dbReference>
<dbReference type="RefSeq" id="WP_114729217.1">
    <property type="nucleotide sequence ID" value="NZ_BJMI01000048.1"/>
</dbReference>
<protein>
    <submittedName>
        <fullName evidence="2">Uncharacterized protein</fullName>
    </submittedName>
</protein>
<dbReference type="OrthoDB" id="8019751at2"/>
<dbReference type="Proteomes" id="UP000254958">
    <property type="component" value="Unassembled WGS sequence"/>
</dbReference>
<evidence type="ECO:0000313" key="1">
    <source>
        <dbReference type="EMBL" id="MBB2187327.1"/>
    </source>
</evidence>
<evidence type="ECO:0000313" key="4">
    <source>
        <dbReference type="Proteomes" id="UP000562982"/>
    </source>
</evidence>
<evidence type="ECO:0000313" key="3">
    <source>
        <dbReference type="Proteomes" id="UP000254958"/>
    </source>
</evidence>
<keyword evidence="3" id="KW-1185">Reference proteome</keyword>
<reference evidence="2 3" key="1">
    <citation type="submission" date="2018-07" db="EMBL/GenBank/DDBJ databases">
        <title>Genomic Encyclopedia of Type Strains, Phase IV (KMG-IV): sequencing the most valuable type-strain genomes for metagenomic binning, comparative biology and taxonomic classification.</title>
        <authorList>
            <person name="Goeker M."/>
        </authorList>
    </citation>
    <scope>NUCLEOTIDE SEQUENCE [LARGE SCALE GENOMIC DNA]</scope>
    <source>
        <strain evidence="2 3">DSM 5603</strain>
    </source>
</reference>